<feature type="signal peptide" evidence="1">
    <location>
        <begin position="1"/>
        <end position="18"/>
    </location>
</feature>
<feature type="chain" id="PRO_5046795207" evidence="1">
    <location>
        <begin position="19"/>
        <end position="256"/>
    </location>
</feature>
<dbReference type="RefSeq" id="WP_395419551.1">
    <property type="nucleotide sequence ID" value="NZ_JBIPKE010000020.1"/>
</dbReference>
<gene>
    <name evidence="2" type="ORF">ACHKAR_21555</name>
</gene>
<dbReference type="Proteomes" id="UP001610063">
    <property type="component" value="Unassembled WGS sequence"/>
</dbReference>
<proteinExistence type="predicted"/>
<accession>A0ABW7NEN8</accession>
<name>A0ABW7NEN8_9BACT</name>
<evidence type="ECO:0000313" key="3">
    <source>
        <dbReference type="Proteomes" id="UP001610063"/>
    </source>
</evidence>
<comment type="caution">
    <text evidence="2">The sequence shown here is derived from an EMBL/GenBank/DDBJ whole genome shotgun (WGS) entry which is preliminary data.</text>
</comment>
<evidence type="ECO:0000256" key="1">
    <source>
        <dbReference type="SAM" id="SignalP"/>
    </source>
</evidence>
<dbReference type="EMBL" id="JBIPKE010000020">
    <property type="protein sequence ID" value="MFH6986055.1"/>
    <property type="molecule type" value="Genomic_DNA"/>
</dbReference>
<sequence length="256" mass="27446">MKILVSILLGLLAIGAVAQGNDDLTMNNNRFVKFLASGNVDDGVKIGRFSGNALRVSYQGNVIAFDALDNRAIIFNNAGNQTKIQLHPAGKSFIKGGDFGVGLSNPDAKFHVLSDAVDINSTDEKAANLIIEASSGTRSMNEGATLGFVIPANTNGGNAWQQGRIMVTPNNESNANASGRMLLQTRYYNSGSWEWQNNLTLTAGGSVGVDVINPTEKLEVNGTIRSKEIKVEAAPWPDYVSLRGTGFLIWELQRTS</sequence>
<protein>
    <submittedName>
        <fullName evidence="2">Uncharacterized protein</fullName>
    </submittedName>
</protein>
<evidence type="ECO:0000313" key="2">
    <source>
        <dbReference type="EMBL" id="MFH6986055.1"/>
    </source>
</evidence>
<keyword evidence="3" id="KW-1185">Reference proteome</keyword>
<reference evidence="2 3" key="1">
    <citation type="journal article" date="2013" name="Int. J. Syst. Evol. Microbiol.">
        <title>Marinoscillum luteum sp. nov., isolated from marine sediment.</title>
        <authorList>
            <person name="Cha I.T."/>
            <person name="Park S.J."/>
            <person name="Kim S.J."/>
            <person name="Kim J.G."/>
            <person name="Jung M.Y."/>
            <person name="Shin K.S."/>
            <person name="Kwon K.K."/>
            <person name="Yang S.H."/>
            <person name="Seo Y.S."/>
            <person name="Rhee S.K."/>
        </authorList>
    </citation>
    <scope>NUCLEOTIDE SEQUENCE [LARGE SCALE GENOMIC DNA]</scope>
    <source>
        <strain evidence="2 3">KCTC 23939</strain>
    </source>
</reference>
<keyword evidence="1" id="KW-0732">Signal</keyword>
<organism evidence="2 3">
    <name type="scientific">Marinoscillum luteum</name>
    <dbReference type="NCBI Taxonomy" id="861051"/>
    <lineage>
        <taxon>Bacteria</taxon>
        <taxon>Pseudomonadati</taxon>
        <taxon>Bacteroidota</taxon>
        <taxon>Cytophagia</taxon>
        <taxon>Cytophagales</taxon>
        <taxon>Reichenbachiellaceae</taxon>
        <taxon>Marinoscillum</taxon>
    </lineage>
</organism>